<dbReference type="Gene3D" id="3.40.850.10">
    <property type="entry name" value="Kinesin motor domain"/>
    <property type="match status" value="1"/>
</dbReference>
<keyword evidence="2" id="KW-0963">Cytoplasm</keyword>
<keyword evidence="9" id="KW-0206">Cytoskeleton</keyword>
<feature type="domain" description="Kinesin motor" evidence="14">
    <location>
        <begin position="30"/>
        <end position="489"/>
    </location>
</feature>
<dbReference type="RefSeq" id="XP_025242758.1">
    <property type="nucleotide sequence ID" value="XM_025386973.1"/>
</dbReference>
<dbReference type="AlphaFoldDB" id="A0A8D2G1F1"/>
<evidence type="ECO:0000256" key="6">
    <source>
        <dbReference type="ARBA" id="ARBA00022840"/>
    </source>
</evidence>
<evidence type="ECO:0000256" key="13">
    <source>
        <dbReference type="SAM" id="MobiDB-lite"/>
    </source>
</evidence>
<feature type="binding site" evidence="10">
    <location>
        <begin position="142"/>
        <end position="149"/>
    </location>
    <ligand>
        <name>ATP</name>
        <dbReference type="ChEBI" id="CHEBI:30616"/>
    </ligand>
</feature>
<gene>
    <name evidence="15" type="primary">KIF20A</name>
</gene>
<dbReference type="GO" id="GO:0005524">
    <property type="term" value="F:ATP binding"/>
    <property type="evidence" value="ECO:0007669"/>
    <property type="project" value="UniProtKB-UniRule"/>
</dbReference>
<dbReference type="CDD" id="cd01368">
    <property type="entry name" value="KISc_KIF23_like"/>
    <property type="match status" value="1"/>
</dbReference>
<dbReference type="FunFam" id="3.40.850.10:FF:000095">
    <property type="entry name" value="Kinesin-like protein"/>
    <property type="match status" value="1"/>
</dbReference>
<evidence type="ECO:0000256" key="9">
    <source>
        <dbReference type="ARBA" id="ARBA00023212"/>
    </source>
</evidence>
<reference evidence="15" key="1">
    <citation type="submission" date="2018-05" db="EMBL/GenBank/DDBJ databases">
        <title>Whole genome of Theropithecus gelada.</title>
        <authorList>
            <person name="Chiou K.L."/>
            <person name="Snyder-Mackler N."/>
        </authorList>
    </citation>
    <scope>NUCLEOTIDE SEQUENCE [LARGE SCALE GENOMIC DNA]</scope>
</reference>
<dbReference type="GO" id="GO:0008017">
    <property type="term" value="F:microtubule binding"/>
    <property type="evidence" value="ECO:0007669"/>
    <property type="project" value="InterPro"/>
</dbReference>
<dbReference type="InterPro" id="IPR027417">
    <property type="entry name" value="P-loop_NTPase"/>
</dbReference>
<dbReference type="InterPro" id="IPR019821">
    <property type="entry name" value="Kinesin_motor_CS"/>
</dbReference>
<keyword evidence="7 12" id="KW-0175">Coiled coil</keyword>
<keyword evidence="8 10" id="KW-0505">Motor protein</keyword>
<dbReference type="PRINTS" id="PR00380">
    <property type="entry name" value="KINESINHEAVY"/>
</dbReference>
<evidence type="ECO:0000256" key="11">
    <source>
        <dbReference type="RuleBase" id="RU000394"/>
    </source>
</evidence>
<dbReference type="CDD" id="cd21787">
    <property type="entry name" value="RBD_KIF20A"/>
    <property type="match status" value="1"/>
</dbReference>
<keyword evidence="16" id="KW-1185">Reference proteome</keyword>
<evidence type="ECO:0000313" key="16">
    <source>
        <dbReference type="Proteomes" id="UP000694411"/>
    </source>
</evidence>
<keyword evidence="3" id="KW-0597">Phosphoprotein</keyword>
<reference evidence="15" key="3">
    <citation type="submission" date="2025-09" db="UniProtKB">
        <authorList>
            <consortium name="Ensembl"/>
        </authorList>
    </citation>
    <scope>IDENTIFICATION</scope>
</reference>
<dbReference type="GO" id="GO:0007018">
    <property type="term" value="P:microtubule-based movement"/>
    <property type="evidence" value="ECO:0007669"/>
    <property type="project" value="InterPro"/>
</dbReference>
<dbReference type="PANTHER" id="PTHR47970:SF29">
    <property type="entry name" value="KINESIN FAMILY MEMBER 20B"/>
    <property type="match status" value="1"/>
</dbReference>
<dbReference type="SUPFAM" id="SSF52540">
    <property type="entry name" value="P-loop containing nucleoside triphosphate hydrolases"/>
    <property type="match status" value="1"/>
</dbReference>
<evidence type="ECO:0000256" key="8">
    <source>
        <dbReference type="ARBA" id="ARBA00023175"/>
    </source>
</evidence>
<comment type="similarity">
    <text evidence="10 11">Belongs to the TRAFAC class myosin-kinesin ATPase superfamily. Kinesin family.</text>
</comment>
<dbReference type="GO" id="GO:0072686">
    <property type="term" value="C:mitotic spindle"/>
    <property type="evidence" value="ECO:0007669"/>
    <property type="project" value="TreeGrafter"/>
</dbReference>
<dbReference type="PANTHER" id="PTHR47970">
    <property type="entry name" value="KINESIN-LIKE PROTEIN KIF11"/>
    <property type="match status" value="1"/>
</dbReference>
<dbReference type="GO" id="GO:0008574">
    <property type="term" value="F:plus-end-directed microtubule motor activity"/>
    <property type="evidence" value="ECO:0007669"/>
    <property type="project" value="TreeGrafter"/>
</dbReference>
<evidence type="ECO:0000256" key="5">
    <source>
        <dbReference type="ARBA" id="ARBA00022741"/>
    </source>
</evidence>
<dbReference type="GO" id="GO:0090307">
    <property type="term" value="P:mitotic spindle assembly"/>
    <property type="evidence" value="ECO:0007669"/>
    <property type="project" value="TreeGrafter"/>
</dbReference>
<evidence type="ECO:0000256" key="10">
    <source>
        <dbReference type="PROSITE-ProRule" id="PRU00283"/>
    </source>
</evidence>
<evidence type="ECO:0000313" key="15">
    <source>
        <dbReference type="Ensembl" id="ENSTGEP00000028362.1"/>
    </source>
</evidence>
<dbReference type="SMART" id="SM00129">
    <property type="entry name" value="KISc"/>
    <property type="match status" value="1"/>
</dbReference>
<dbReference type="Proteomes" id="UP000694411">
    <property type="component" value="Chromosome 6"/>
</dbReference>
<dbReference type="GeneID" id="112625738"/>
<dbReference type="GO" id="GO:0005634">
    <property type="term" value="C:nucleus"/>
    <property type="evidence" value="ECO:0007669"/>
    <property type="project" value="TreeGrafter"/>
</dbReference>
<name>A0A8D2G1F1_THEGE</name>
<accession>A0A8D2G1F1</accession>
<feature type="region of interest" description="Disordered" evidence="13">
    <location>
        <begin position="814"/>
        <end position="847"/>
    </location>
</feature>
<keyword evidence="5 10" id="KW-0547">Nucleotide-binding</keyword>
<dbReference type="Ensembl" id="ENSTGET00000033795.1">
    <property type="protein sequence ID" value="ENSTGEP00000028362.1"/>
    <property type="gene ID" value="ENSTGEG00000022826.1"/>
</dbReference>
<evidence type="ECO:0000256" key="12">
    <source>
        <dbReference type="SAM" id="Coils"/>
    </source>
</evidence>
<evidence type="ECO:0000256" key="7">
    <source>
        <dbReference type="ARBA" id="ARBA00023054"/>
    </source>
</evidence>
<dbReference type="GO" id="GO:0005876">
    <property type="term" value="C:spindle microtubule"/>
    <property type="evidence" value="ECO:0007669"/>
    <property type="project" value="TreeGrafter"/>
</dbReference>
<keyword evidence="4 11" id="KW-0493">Microtubule</keyword>
<evidence type="ECO:0000259" key="14">
    <source>
        <dbReference type="PROSITE" id="PS50067"/>
    </source>
</evidence>
<feature type="coiled-coil region" evidence="12">
    <location>
        <begin position="616"/>
        <end position="743"/>
    </location>
</feature>
<sequence>MSQGILSPPAGLLSDDDVVVSPMFESTAADLGSVVRKNLLSDCSVISTSLEDKQQVPSEDSTEKEDQGCVRIDNVETLVLQAPKDSFALKSNERGIGQATHRFTFSQIFGPEVGQASFFNLTVKEMVKDVLKGQNWLIYTYGVTNSGKTHTIQGTIKDGGILPRSLALIFNSLQGQLHPTPDLKPLLSNEVIWLDSKQIRQEEMKKLSLLNGGLQEEELSTSLKRSVYIESRIGTSTSFDSGIAGLSSISQCTSSSQLDEISHRWAQPDTAPVPVPADIRFSVWVSFFEIYNELLYDLLEPPSQQRKRQTLRLCEDQNGNPYVKDLNWIHVQDAEEAWKLLKVGRKNQSFASTHLNQNSSRSHSIFSIRILHLQGEGDIVPKISELSLCDLAGSERCKDQKSGERLKEAGNINTSLHTLGRCIAALRQNQQNRSKQNLVPFRDSKLTRVFQGFFTGRGRSCMIVNVNPCASTYDETLHVAKFSAIASQLVHAPPMQLGFPSLHSFIKEHSLQAPPSLEKGAKADAGLDDDIENETDISMYGKEELLQVVEAMKTLLLKERQEKLQLEMHLRDEICNEMVEQMQQREQWCSEHLDTQKELLEEMYEEKLNILKESLTSFYQEEIQERDEKIEELEALLQEARQQSVAHQQSGSELSLRRSQRLAASASTQQLQEVKAKLHQCKAELNSTTEELHKYQKMLEPPPSAKPFTIDVDKKLEEGQKNIRLLRTELQKLGESLQSAERACCHSTGAGKLRQALTTCDDILIKQDQTLAELQNNMVLVKLDLRKKAACIAEQYHTVLKLQGQISAKKRLGANQENQQPNQQPPGKKPFLRNLLPRTPTCQSSTDCSPYARILRSRRSPLLKSGPFGKKY</sequence>
<proteinExistence type="inferred from homology"/>
<keyword evidence="6 10" id="KW-0067">ATP-binding</keyword>
<dbReference type="PROSITE" id="PS00411">
    <property type="entry name" value="KINESIN_MOTOR_1"/>
    <property type="match status" value="1"/>
</dbReference>
<evidence type="ECO:0000256" key="3">
    <source>
        <dbReference type="ARBA" id="ARBA00022553"/>
    </source>
</evidence>
<dbReference type="InterPro" id="IPR047149">
    <property type="entry name" value="KIF11-like"/>
</dbReference>
<evidence type="ECO:0000256" key="1">
    <source>
        <dbReference type="ARBA" id="ARBA00004186"/>
    </source>
</evidence>
<protein>
    <recommendedName>
        <fullName evidence="11">Kinesin-like protein</fullName>
    </recommendedName>
</protein>
<dbReference type="GO" id="GO:0051231">
    <property type="term" value="P:spindle elongation"/>
    <property type="evidence" value="ECO:0007669"/>
    <property type="project" value="TreeGrafter"/>
</dbReference>
<evidence type="ECO:0000256" key="4">
    <source>
        <dbReference type="ARBA" id="ARBA00022701"/>
    </source>
</evidence>
<organism evidence="15 16">
    <name type="scientific">Theropithecus gelada</name>
    <name type="common">Gelada baboon</name>
    <dbReference type="NCBI Taxonomy" id="9565"/>
    <lineage>
        <taxon>Eukaryota</taxon>
        <taxon>Metazoa</taxon>
        <taxon>Chordata</taxon>
        <taxon>Craniata</taxon>
        <taxon>Vertebrata</taxon>
        <taxon>Euteleostomi</taxon>
        <taxon>Mammalia</taxon>
        <taxon>Eutheria</taxon>
        <taxon>Euarchontoglires</taxon>
        <taxon>Primates</taxon>
        <taxon>Haplorrhini</taxon>
        <taxon>Catarrhini</taxon>
        <taxon>Cercopithecidae</taxon>
        <taxon>Cercopithecinae</taxon>
        <taxon>Theropithecus</taxon>
    </lineage>
</organism>
<dbReference type="CTD" id="10112"/>
<dbReference type="InterPro" id="IPR001752">
    <property type="entry name" value="Kinesin_motor_dom"/>
</dbReference>
<comment type="subcellular location">
    <subcellularLocation>
        <location evidence="1">Cytoplasm</location>
        <location evidence="1">Cytoskeleton</location>
        <location evidence="1">Spindle</location>
    </subcellularLocation>
</comment>
<evidence type="ECO:0000256" key="2">
    <source>
        <dbReference type="ARBA" id="ARBA00022490"/>
    </source>
</evidence>
<dbReference type="PROSITE" id="PS50067">
    <property type="entry name" value="KINESIN_MOTOR_2"/>
    <property type="match status" value="1"/>
</dbReference>
<dbReference type="Pfam" id="PF00225">
    <property type="entry name" value="Kinesin"/>
    <property type="match status" value="1"/>
</dbReference>
<reference evidence="15" key="2">
    <citation type="submission" date="2025-08" db="UniProtKB">
        <authorList>
            <consortium name="Ensembl"/>
        </authorList>
    </citation>
    <scope>IDENTIFICATION</scope>
</reference>
<dbReference type="InterPro" id="IPR036961">
    <property type="entry name" value="Kinesin_motor_dom_sf"/>
</dbReference>